<keyword evidence="1" id="KW-0472">Membrane</keyword>
<dbReference type="PANTHER" id="PTHR23028:SF53">
    <property type="entry name" value="ACYL_TRANSF_3 DOMAIN-CONTAINING PROTEIN"/>
    <property type="match status" value="1"/>
</dbReference>
<feature type="transmembrane region" description="Helical" evidence="1">
    <location>
        <begin position="12"/>
        <end position="30"/>
    </location>
</feature>
<feature type="transmembrane region" description="Helical" evidence="1">
    <location>
        <begin position="306"/>
        <end position="328"/>
    </location>
</feature>
<dbReference type="GO" id="GO:0016020">
    <property type="term" value="C:membrane"/>
    <property type="evidence" value="ECO:0007669"/>
    <property type="project" value="TreeGrafter"/>
</dbReference>
<evidence type="ECO:0000256" key="1">
    <source>
        <dbReference type="SAM" id="Phobius"/>
    </source>
</evidence>
<comment type="caution">
    <text evidence="3">The sequence shown here is derived from an EMBL/GenBank/DDBJ whole genome shotgun (WGS) entry which is preliminary data.</text>
</comment>
<evidence type="ECO:0000259" key="2">
    <source>
        <dbReference type="Pfam" id="PF01757"/>
    </source>
</evidence>
<accession>A0AA37QIQ1</accession>
<feature type="transmembrane region" description="Helical" evidence="1">
    <location>
        <begin position="187"/>
        <end position="205"/>
    </location>
</feature>
<dbReference type="RefSeq" id="WP_055247122.1">
    <property type="nucleotide sequence ID" value="NZ_BSCI01000005.1"/>
</dbReference>
<organism evidence="3 4">
    <name type="scientific">Coprococcus comes</name>
    <dbReference type="NCBI Taxonomy" id="410072"/>
    <lineage>
        <taxon>Bacteria</taxon>
        <taxon>Bacillati</taxon>
        <taxon>Bacillota</taxon>
        <taxon>Clostridia</taxon>
        <taxon>Lachnospirales</taxon>
        <taxon>Lachnospiraceae</taxon>
        <taxon>Coprococcus</taxon>
    </lineage>
</organism>
<dbReference type="InterPro" id="IPR002656">
    <property type="entry name" value="Acyl_transf_3_dom"/>
</dbReference>
<evidence type="ECO:0000313" key="4">
    <source>
        <dbReference type="Proteomes" id="UP001145109"/>
    </source>
</evidence>
<dbReference type="GO" id="GO:0016747">
    <property type="term" value="F:acyltransferase activity, transferring groups other than amino-acyl groups"/>
    <property type="evidence" value="ECO:0007669"/>
    <property type="project" value="InterPro"/>
</dbReference>
<dbReference type="GO" id="GO:0000271">
    <property type="term" value="P:polysaccharide biosynthetic process"/>
    <property type="evidence" value="ECO:0007669"/>
    <property type="project" value="TreeGrafter"/>
</dbReference>
<feature type="transmembrane region" description="Helical" evidence="1">
    <location>
        <begin position="129"/>
        <end position="154"/>
    </location>
</feature>
<dbReference type="Pfam" id="PF01757">
    <property type="entry name" value="Acyl_transf_3"/>
    <property type="match status" value="1"/>
</dbReference>
<keyword evidence="1" id="KW-0812">Transmembrane</keyword>
<name>A0AA37QIQ1_9FIRM</name>
<protein>
    <recommendedName>
        <fullName evidence="2">Acyltransferase 3 domain-containing protein</fullName>
    </recommendedName>
</protein>
<feature type="transmembrane region" description="Helical" evidence="1">
    <location>
        <begin position="89"/>
        <end position="109"/>
    </location>
</feature>
<dbReference type="PANTHER" id="PTHR23028">
    <property type="entry name" value="ACETYLTRANSFERASE"/>
    <property type="match status" value="1"/>
</dbReference>
<feature type="transmembrane region" description="Helical" evidence="1">
    <location>
        <begin position="50"/>
        <end position="68"/>
    </location>
</feature>
<reference evidence="3" key="2">
    <citation type="submission" date="2022-11" db="EMBL/GenBank/DDBJ databases">
        <title>Draft genome sequence of Coprococcus comes strain 31264.</title>
        <authorList>
            <person name="Hisatomi A."/>
            <person name="Ohkuma M."/>
            <person name="Sakamoto M."/>
        </authorList>
    </citation>
    <scope>NUCLEOTIDE SEQUENCE</scope>
    <source>
        <strain evidence="3">JCM 31264</strain>
    </source>
</reference>
<feature type="transmembrane region" description="Helical" evidence="1">
    <location>
        <begin position="242"/>
        <end position="263"/>
    </location>
</feature>
<gene>
    <name evidence="3" type="ORF">comes_09660</name>
</gene>
<dbReference type="InterPro" id="IPR050879">
    <property type="entry name" value="Acyltransferase_3"/>
</dbReference>
<keyword evidence="1" id="KW-1133">Transmembrane helix</keyword>
<feature type="domain" description="Acyltransferase 3" evidence="2">
    <location>
        <begin position="10"/>
        <end position="325"/>
    </location>
</feature>
<evidence type="ECO:0000313" key="3">
    <source>
        <dbReference type="EMBL" id="GLG86421.1"/>
    </source>
</evidence>
<feature type="transmembrane region" description="Helical" evidence="1">
    <location>
        <begin position="217"/>
        <end position="236"/>
    </location>
</feature>
<dbReference type="AlphaFoldDB" id="A0AA37QIQ1"/>
<dbReference type="EMBL" id="BSCI01000005">
    <property type="protein sequence ID" value="GLG86421.1"/>
    <property type="molecule type" value="Genomic_DNA"/>
</dbReference>
<reference evidence="3" key="1">
    <citation type="submission" date="2022-09" db="EMBL/GenBank/DDBJ databases">
        <title>Draft genome sequence of Coprococcus comes strain 31264.</title>
        <authorList>
            <person name="Atsushi H."/>
            <person name="Moriya O."/>
            <person name="Mitsuo S."/>
        </authorList>
    </citation>
    <scope>NUCLEOTIDE SEQUENCE</scope>
    <source>
        <strain evidence="3">JCM 31264</strain>
    </source>
</reference>
<sequence>MAIGSNNRYENLDGLKVIAAFGIVAMHVSSNMGHPLTSEIATNIIGSMTHFVKLFLILSGFGMCCGYYEKFKSGKVNLEKFYIRRFEKNLPFFALLVCIDTLFSIKTVLWRDVFSSLTMAFNLMPSHDMSVIGVGWTLGVIFVFYFMFPFYIFLLSTKKRAWFTVIICYILNWCCCNYYESVGKTDGANFLFLSIYFVIGGVLYLYKDYIQEKVSGIPTFVVLLATAVITMVWYFIPANEFSLFFTVKTSILFAIWVIFAISQPMKLLENSVTKTLSQVSLEVYLSHMMIFRVVEKFGIADRINNGNIAYIVVLFLTIILTIVFALIAKRVIDICFRRLKKAER</sequence>
<proteinExistence type="predicted"/>
<dbReference type="Proteomes" id="UP001145109">
    <property type="component" value="Unassembled WGS sequence"/>
</dbReference>